<feature type="transmembrane region" description="Helical" evidence="2">
    <location>
        <begin position="16"/>
        <end position="45"/>
    </location>
</feature>
<protein>
    <recommendedName>
        <fullName evidence="5">Branched-chain amino acid ABC transporter permease</fullName>
    </recommendedName>
</protein>
<keyword evidence="4" id="KW-1185">Reference proteome</keyword>
<gene>
    <name evidence="3" type="ORF">ACFQFQ_21695</name>
</gene>
<sequence length="81" mass="8688">MGAEILPIDTYYPLRYMVLFLIVVAVGGMGSIAGSFLAAMGLGLLETAARYLVPDLATITYFALVILLLALRPNGLIVRTQ</sequence>
<dbReference type="Proteomes" id="UP001596353">
    <property type="component" value="Unassembled WGS sequence"/>
</dbReference>
<evidence type="ECO:0000256" key="1">
    <source>
        <dbReference type="ARBA" id="ARBA00022448"/>
    </source>
</evidence>
<dbReference type="PANTHER" id="PTHR11795">
    <property type="entry name" value="BRANCHED-CHAIN AMINO ACID TRANSPORT SYSTEM PERMEASE PROTEIN LIVH"/>
    <property type="match status" value="1"/>
</dbReference>
<comment type="caution">
    <text evidence="3">The sequence shown here is derived from an EMBL/GenBank/DDBJ whole genome shotgun (WGS) entry which is preliminary data.</text>
</comment>
<reference evidence="4" key="1">
    <citation type="journal article" date="2019" name="Int. J. Syst. Evol. Microbiol.">
        <title>The Global Catalogue of Microorganisms (GCM) 10K type strain sequencing project: providing services to taxonomists for standard genome sequencing and annotation.</title>
        <authorList>
            <consortium name="The Broad Institute Genomics Platform"/>
            <consortium name="The Broad Institute Genome Sequencing Center for Infectious Disease"/>
            <person name="Wu L."/>
            <person name="Ma J."/>
        </authorList>
    </citation>
    <scope>NUCLEOTIDE SEQUENCE [LARGE SCALE GENOMIC DNA]</scope>
    <source>
        <strain evidence="4">CCUG 66188</strain>
    </source>
</reference>
<keyword evidence="2" id="KW-0472">Membrane</keyword>
<dbReference type="PANTHER" id="PTHR11795:SF442">
    <property type="entry name" value="ABC TRANSPORTER ATP-BINDING PROTEIN"/>
    <property type="match status" value="1"/>
</dbReference>
<organism evidence="3 4">
    <name type="scientific">Sulfitobacter porphyrae</name>
    <dbReference type="NCBI Taxonomy" id="1246864"/>
    <lineage>
        <taxon>Bacteria</taxon>
        <taxon>Pseudomonadati</taxon>
        <taxon>Pseudomonadota</taxon>
        <taxon>Alphaproteobacteria</taxon>
        <taxon>Rhodobacterales</taxon>
        <taxon>Roseobacteraceae</taxon>
        <taxon>Sulfitobacter</taxon>
    </lineage>
</organism>
<dbReference type="EMBL" id="JBHSWG010000003">
    <property type="protein sequence ID" value="MFC6761469.1"/>
    <property type="molecule type" value="Genomic_DNA"/>
</dbReference>
<keyword evidence="1" id="KW-0813">Transport</keyword>
<evidence type="ECO:0000313" key="4">
    <source>
        <dbReference type="Proteomes" id="UP001596353"/>
    </source>
</evidence>
<keyword evidence="2" id="KW-1133">Transmembrane helix</keyword>
<evidence type="ECO:0008006" key="5">
    <source>
        <dbReference type="Google" id="ProtNLM"/>
    </source>
</evidence>
<keyword evidence="2" id="KW-0812">Transmembrane</keyword>
<accession>A0ABW2B799</accession>
<name>A0ABW2B799_9RHOB</name>
<feature type="transmembrane region" description="Helical" evidence="2">
    <location>
        <begin position="51"/>
        <end position="71"/>
    </location>
</feature>
<dbReference type="InterPro" id="IPR052157">
    <property type="entry name" value="BCAA_transport_permease"/>
</dbReference>
<proteinExistence type="predicted"/>
<evidence type="ECO:0000313" key="3">
    <source>
        <dbReference type="EMBL" id="MFC6761469.1"/>
    </source>
</evidence>
<evidence type="ECO:0000256" key="2">
    <source>
        <dbReference type="SAM" id="Phobius"/>
    </source>
</evidence>